<dbReference type="Proteomes" id="UP001501470">
    <property type="component" value="Unassembled WGS sequence"/>
</dbReference>
<keyword evidence="13 17" id="KW-1133">Transmembrane helix</keyword>
<feature type="transmembrane region" description="Helical" evidence="17">
    <location>
        <begin position="266"/>
        <end position="285"/>
    </location>
</feature>
<keyword evidence="8 17" id="KW-0812">Transmembrane</keyword>
<dbReference type="Pfam" id="PF00034">
    <property type="entry name" value="Cytochrom_C"/>
    <property type="match status" value="1"/>
</dbReference>
<gene>
    <name evidence="19" type="ORF">GCM10009827_066510</name>
</gene>
<evidence type="ECO:0000256" key="7">
    <source>
        <dbReference type="ARBA" id="ARBA00022660"/>
    </source>
</evidence>
<evidence type="ECO:0000256" key="13">
    <source>
        <dbReference type="ARBA" id="ARBA00022989"/>
    </source>
</evidence>
<evidence type="ECO:0000256" key="6">
    <source>
        <dbReference type="ARBA" id="ARBA00022617"/>
    </source>
</evidence>
<dbReference type="PANTHER" id="PTHR33751:SF13">
    <property type="entry name" value="CYTOCHROME BC1 COMPLEX CYTOCHROME C SUBUNIT"/>
    <property type="match status" value="1"/>
</dbReference>
<evidence type="ECO:0000256" key="14">
    <source>
        <dbReference type="ARBA" id="ARBA00023004"/>
    </source>
</evidence>
<dbReference type="InterPro" id="IPR036909">
    <property type="entry name" value="Cyt_c-like_dom_sf"/>
</dbReference>
<dbReference type="PANTHER" id="PTHR33751">
    <property type="entry name" value="CBB3-TYPE CYTOCHROME C OXIDASE SUBUNIT FIXP"/>
    <property type="match status" value="1"/>
</dbReference>
<dbReference type="RefSeq" id="WP_344506261.1">
    <property type="nucleotide sequence ID" value="NZ_BAAAQD010000014.1"/>
</dbReference>
<comment type="subunit">
    <text evidence="17">The cytochrome bc1 complex is composed of a cytochrome b (QcrB), the Rieske iron-sulfur protein (QcrA) and a diheme cytochrome c (QcrC) subunit.</text>
</comment>
<evidence type="ECO:0000256" key="17">
    <source>
        <dbReference type="PIRNR" id="PIRNR000007"/>
    </source>
</evidence>
<keyword evidence="9 17" id="KW-0479">Metal-binding</keyword>
<evidence type="ECO:0000256" key="9">
    <source>
        <dbReference type="ARBA" id="ARBA00022723"/>
    </source>
</evidence>
<dbReference type="PIRSF" id="PIRSF000007">
    <property type="entry name" value="Ubiq_cycred_cyc"/>
    <property type="match status" value="1"/>
</dbReference>
<keyword evidence="12 17" id="KW-0249">Electron transport</keyword>
<evidence type="ECO:0000256" key="12">
    <source>
        <dbReference type="ARBA" id="ARBA00022982"/>
    </source>
</evidence>
<comment type="catalytic activity">
    <reaction evidence="16 17">
        <text>a quinol + 2 Fe(III)-[cytochrome c](out) = a quinone + 2 Fe(II)-[cytochrome c](out) + 2 H(+)(out)</text>
        <dbReference type="Rhea" id="RHEA:11484"/>
        <dbReference type="Rhea" id="RHEA-COMP:10350"/>
        <dbReference type="Rhea" id="RHEA-COMP:14399"/>
        <dbReference type="ChEBI" id="CHEBI:15378"/>
        <dbReference type="ChEBI" id="CHEBI:24646"/>
        <dbReference type="ChEBI" id="CHEBI:29033"/>
        <dbReference type="ChEBI" id="CHEBI:29034"/>
        <dbReference type="ChEBI" id="CHEBI:132124"/>
        <dbReference type="EC" id="7.1.1.8"/>
    </reaction>
</comment>
<evidence type="ECO:0000259" key="18">
    <source>
        <dbReference type="PROSITE" id="PS51007"/>
    </source>
</evidence>
<organism evidence="19 20">
    <name type="scientific">Dactylosporangium maewongense</name>
    <dbReference type="NCBI Taxonomy" id="634393"/>
    <lineage>
        <taxon>Bacteria</taxon>
        <taxon>Bacillati</taxon>
        <taxon>Actinomycetota</taxon>
        <taxon>Actinomycetes</taxon>
        <taxon>Micromonosporales</taxon>
        <taxon>Micromonosporaceae</taxon>
        <taxon>Dactylosporangium</taxon>
    </lineage>
</organism>
<dbReference type="Gene3D" id="1.10.760.10">
    <property type="entry name" value="Cytochrome c-like domain"/>
    <property type="match status" value="2"/>
</dbReference>
<dbReference type="InterPro" id="IPR009152">
    <property type="entry name" value="bc1_cytC-su"/>
</dbReference>
<keyword evidence="11 17" id="KW-1278">Translocase</keyword>
<evidence type="ECO:0000256" key="8">
    <source>
        <dbReference type="ARBA" id="ARBA00022692"/>
    </source>
</evidence>
<dbReference type="EC" id="7.1.1.8" evidence="2 17"/>
<evidence type="ECO:0000256" key="11">
    <source>
        <dbReference type="ARBA" id="ARBA00022967"/>
    </source>
</evidence>
<evidence type="ECO:0000313" key="20">
    <source>
        <dbReference type="Proteomes" id="UP001501470"/>
    </source>
</evidence>
<dbReference type="SUPFAM" id="SSF46626">
    <property type="entry name" value="Cytochrome c"/>
    <property type="match status" value="2"/>
</dbReference>
<reference evidence="20" key="1">
    <citation type="journal article" date="2019" name="Int. J. Syst. Evol. Microbiol.">
        <title>The Global Catalogue of Microorganisms (GCM) 10K type strain sequencing project: providing services to taxonomists for standard genome sequencing and annotation.</title>
        <authorList>
            <consortium name="The Broad Institute Genomics Platform"/>
            <consortium name="The Broad Institute Genome Sequencing Center for Infectious Disease"/>
            <person name="Wu L."/>
            <person name="Ma J."/>
        </authorList>
    </citation>
    <scope>NUCLEOTIDE SEQUENCE [LARGE SCALE GENOMIC DNA]</scope>
    <source>
        <strain evidence="20">JCM 15933</strain>
    </source>
</reference>
<evidence type="ECO:0000256" key="10">
    <source>
        <dbReference type="ARBA" id="ARBA00022737"/>
    </source>
</evidence>
<dbReference type="EMBL" id="BAAAQD010000014">
    <property type="protein sequence ID" value="GAA1538164.1"/>
    <property type="molecule type" value="Genomic_DNA"/>
</dbReference>
<keyword evidence="10" id="KW-0677">Repeat</keyword>
<dbReference type="PROSITE" id="PS51007">
    <property type="entry name" value="CYTC"/>
    <property type="match status" value="1"/>
</dbReference>
<keyword evidence="20" id="KW-1185">Reference proteome</keyword>
<comment type="caution">
    <text evidence="19">The sequence shown here is derived from an EMBL/GenBank/DDBJ whole genome shotgun (WGS) entry which is preliminary data.</text>
</comment>
<evidence type="ECO:0000256" key="2">
    <source>
        <dbReference type="ARBA" id="ARBA00012951"/>
    </source>
</evidence>
<feature type="domain" description="Cytochrome c" evidence="18">
    <location>
        <begin position="64"/>
        <end position="245"/>
    </location>
</feature>
<protein>
    <recommendedName>
        <fullName evidence="3 17">Cytochrome bc1 complex cytochrome c subunit</fullName>
        <ecNumber evidence="2 17">7.1.1.8</ecNumber>
    </recommendedName>
</protein>
<evidence type="ECO:0000256" key="3">
    <source>
        <dbReference type="ARBA" id="ARBA00017819"/>
    </source>
</evidence>
<comment type="subcellular location">
    <subcellularLocation>
        <location evidence="1 17">Cell membrane</location>
        <topology evidence="1 17">Multi-pass membrane protein</topology>
    </subcellularLocation>
</comment>
<keyword evidence="15 17" id="KW-0472">Membrane</keyword>
<evidence type="ECO:0000256" key="1">
    <source>
        <dbReference type="ARBA" id="ARBA00004651"/>
    </source>
</evidence>
<dbReference type="Pfam" id="PF13442">
    <property type="entry name" value="Cytochrome_CBB3"/>
    <property type="match status" value="1"/>
</dbReference>
<proteinExistence type="predicted"/>
<sequence>MTSEQSKRPLARLVPGGARAARGKLRRRLSAAVRLVAALTIVGGLYTSYAPGVGRAEDTVKLSDAAAEGKAIYEVSCITCHGRNAQGVEDRGPSLIGVGSAAVEFQVNTGRMPLARQEAQAERKQPQFNEEQAAQLGAYIQELGGGPQLPSAASLDEQIKQARGDDKILAHGGELYRVNCSSCHAFSTGGGALSSGKFAPSLEHSTNRDIYAAMLTGPQNMPVFGNNQLSPDDKAAIIAYIQNLNKSQASDPGGWNLGRYGPVPEGLVIFLVGIAALVFATLWIAGKS</sequence>
<evidence type="ECO:0000313" key="19">
    <source>
        <dbReference type="EMBL" id="GAA1538164.1"/>
    </source>
</evidence>
<keyword evidence="14 17" id="KW-0408">Iron</keyword>
<dbReference type="InterPro" id="IPR009056">
    <property type="entry name" value="Cyt_c-like_dom"/>
</dbReference>
<keyword evidence="7 17" id="KW-0679">Respiratory chain</keyword>
<name>A0ABP4M9F7_9ACTN</name>
<evidence type="ECO:0000256" key="4">
    <source>
        <dbReference type="ARBA" id="ARBA00022448"/>
    </source>
</evidence>
<evidence type="ECO:0000256" key="16">
    <source>
        <dbReference type="ARBA" id="ARBA00029351"/>
    </source>
</evidence>
<accession>A0ABP4M9F7</accession>
<dbReference type="InterPro" id="IPR050597">
    <property type="entry name" value="Cytochrome_c_Oxidase_Subunit"/>
</dbReference>
<keyword evidence="4 17" id="KW-0813">Transport</keyword>
<feature type="transmembrane region" description="Helical" evidence="17">
    <location>
        <begin position="31"/>
        <end position="49"/>
    </location>
</feature>
<keyword evidence="5 17" id="KW-1003">Cell membrane</keyword>
<evidence type="ECO:0000256" key="5">
    <source>
        <dbReference type="ARBA" id="ARBA00022475"/>
    </source>
</evidence>
<evidence type="ECO:0000256" key="15">
    <source>
        <dbReference type="ARBA" id="ARBA00023136"/>
    </source>
</evidence>
<keyword evidence="6 17" id="KW-0349">Heme</keyword>